<dbReference type="Pfam" id="PF06527">
    <property type="entry name" value="TniQ"/>
    <property type="match status" value="1"/>
</dbReference>
<gene>
    <name evidence="2" type="ORF">J3998_01345</name>
</gene>
<evidence type="ECO:0000313" key="2">
    <source>
        <dbReference type="EMBL" id="MBO1926206.1"/>
    </source>
</evidence>
<accession>A0ABS3Q1P5</accession>
<dbReference type="Proteomes" id="UP000664835">
    <property type="component" value="Unassembled WGS sequence"/>
</dbReference>
<evidence type="ECO:0000259" key="1">
    <source>
        <dbReference type="Pfam" id="PF06527"/>
    </source>
</evidence>
<evidence type="ECO:0000313" key="3">
    <source>
        <dbReference type="Proteomes" id="UP000664835"/>
    </source>
</evidence>
<comment type="caution">
    <text evidence="2">The sequence shown here is derived from an EMBL/GenBank/DDBJ whole genome shotgun (WGS) entry which is preliminary data.</text>
</comment>
<keyword evidence="3" id="KW-1185">Reference proteome</keyword>
<sequence length="345" mass="40902">MFTGKLWPVHPHPYQDELLSSWLVRIAHANGEKVQSFCHHEFGSKHQIWNRDIDRLAPEWLLAKLSEKTATPIERVRQTTLKRYEGVLFDHSSLSGIKKWITPLRIYHRTRKSHGLQFCSECLKEDKEPYFRTYGRISLYTFCPKHNVMMQDRCPCCGEPVVFQRIELGKGNEETACDKPLSTCFNCGFDLVDSKSEKAVFWNNDISKRWSLLLSGMQENKLTKYQSEQLVVLHQFVKLFSHGVTAEKLLVFMESKTNLTIKQPNPNLRYFEVHDVRTRFQIIQCAWWLLLNWPLNLYQAWLEGSIRYNRLLKDLEKSPDWYIESVENLKLNYKTRQRLYHSLNK</sequence>
<dbReference type="InterPro" id="IPR009492">
    <property type="entry name" value="TniQ"/>
</dbReference>
<organism evidence="2 3">
    <name type="scientific">Thiomicrorhabdus marina</name>
    <dbReference type="NCBI Taxonomy" id="2818442"/>
    <lineage>
        <taxon>Bacteria</taxon>
        <taxon>Pseudomonadati</taxon>
        <taxon>Pseudomonadota</taxon>
        <taxon>Gammaproteobacteria</taxon>
        <taxon>Thiotrichales</taxon>
        <taxon>Piscirickettsiaceae</taxon>
        <taxon>Thiomicrorhabdus</taxon>
    </lineage>
</organism>
<name>A0ABS3Q1P5_9GAMM</name>
<proteinExistence type="predicted"/>
<feature type="domain" description="TniQ" evidence="1">
    <location>
        <begin position="8"/>
        <end position="148"/>
    </location>
</feature>
<dbReference type="RefSeq" id="WP_208146699.1">
    <property type="nucleotide sequence ID" value="NZ_JAGETV010000002.1"/>
</dbReference>
<protein>
    <submittedName>
        <fullName evidence="2">TniQ family protein</fullName>
    </submittedName>
</protein>
<dbReference type="EMBL" id="JAGETV010000002">
    <property type="protein sequence ID" value="MBO1926206.1"/>
    <property type="molecule type" value="Genomic_DNA"/>
</dbReference>
<reference evidence="2 3" key="1">
    <citation type="submission" date="2021-03" db="EMBL/GenBank/DDBJ databases">
        <title>Thiomicrorhabdus sp.nov.,novel sulfur-oxidizing bacteria isolated from coastal sediment.</title>
        <authorList>
            <person name="Liu X."/>
        </authorList>
    </citation>
    <scope>NUCLEOTIDE SEQUENCE [LARGE SCALE GENOMIC DNA]</scope>
    <source>
        <strain evidence="2 3">6S2-11</strain>
    </source>
</reference>